<feature type="region of interest" description="Disordered" evidence="2">
    <location>
        <begin position="138"/>
        <end position="160"/>
    </location>
</feature>
<proteinExistence type="predicted"/>
<feature type="domain" description="C3H1-type" evidence="3">
    <location>
        <begin position="106"/>
        <end position="139"/>
    </location>
</feature>
<evidence type="ECO:0000256" key="2">
    <source>
        <dbReference type="SAM" id="MobiDB-lite"/>
    </source>
</evidence>
<evidence type="ECO:0000259" key="3">
    <source>
        <dbReference type="PROSITE" id="PS50103"/>
    </source>
</evidence>
<dbReference type="InterPro" id="IPR000571">
    <property type="entry name" value="Znf_CCCH"/>
</dbReference>
<dbReference type="AlphaFoldDB" id="A0AA35TJE7"/>
<dbReference type="EMBL" id="CASHTH010003769">
    <property type="protein sequence ID" value="CAI8049007.1"/>
    <property type="molecule type" value="Genomic_DNA"/>
</dbReference>
<name>A0AA35TJE7_GEOBA</name>
<dbReference type="GO" id="GO:0008270">
    <property type="term" value="F:zinc ion binding"/>
    <property type="evidence" value="ECO:0007669"/>
    <property type="project" value="UniProtKB-KW"/>
</dbReference>
<evidence type="ECO:0000256" key="1">
    <source>
        <dbReference type="PROSITE-ProRule" id="PRU00723"/>
    </source>
</evidence>
<organism evidence="4 5">
    <name type="scientific">Geodia barretti</name>
    <name type="common">Barrett's horny sponge</name>
    <dbReference type="NCBI Taxonomy" id="519541"/>
    <lineage>
        <taxon>Eukaryota</taxon>
        <taxon>Metazoa</taxon>
        <taxon>Porifera</taxon>
        <taxon>Demospongiae</taxon>
        <taxon>Heteroscleromorpha</taxon>
        <taxon>Tetractinellida</taxon>
        <taxon>Astrophorina</taxon>
        <taxon>Geodiidae</taxon>
        <taxon>Geodia</taxon>
    </lineage>
</organism>
<keyword evidence="5" id="KW-1185">Reference proteome</keyword>
<sequence length="160" mass="17719">MGHSIAVPLCTSLKSGCPVFCPVLPCFAHVPAGRLGISDAARLFDDAVLRQLKQECGGLQTLLRNHHQVFAVCRGFVQLRNWAVAGPEHGPRRPAKRRSAEDAKRLVKTKPCWFHHNHPQGCPRQFLEDSSCPYAHSSGDLRQRPDFSSTSEPVVTFPTL</sequence>
<dbReference type="Proteomes" id="UP001174909">
    <property type="component" value="Unassembled WGS sequence"/>
</dbReference>
<dbReference type="PROSITE" id="PS50103">
    <property type="entry name" value="ZF_C3H1"/>
    <property type="match status" value="1"/>
</dbReference>
<evidence type="ECO:0000313" key="4">
    <source>
        <dbReference type="EMBL" id="CAI8049007.1"/>
    </source>
</evidence>
<feature type="zinc finger region" description="C3H1-type" evidence="1">
    <location>
        <begin position="106"/>
        <end position="139"/>
    </location>
</feature>
<keyword evidence="1" id="KW-0479">Metal-binding</keyword>
<gene>
    <name evidence="4" type="ORF">GBAR_LOCUS26990</name>
</gene>
<keyword evidence="1" id="KW-0862">Zinc</keyword>
<protein>
    <submittedName>
        <fullName evidence="4">Probable tRNA (Uracil-O(2)-)-methyltransferase</fullName>
    </submittedName>
</protein>
<feature type="compositionally biased region" description="Polar residues" evidence="2">
    <location>
        <begin position="146"/>
        <end position="160"/>
    </location>
</feature>
<comment type="caution">
    <text evidence="4">The sequence shown here is derived from an EMBL/GenBank/DDBJ whole genome shotgun (WGS) entry which is preliminary data.</text>
</comment>
<keyword evidence="1" id="KW-0863">Zinc-finger</keyword>
<accession>A0AA35TJE7</accession>
<reference evidence="4" key="1">
    <citation type="submission" date="2023-03" db="EMBL/GenBank/DDBJ databases">
        <authorList>
            <person name="Steffen K."/>
            <person name="Cardenas P."/>
        </authorList>
    </citation>
    <scope>NUCLEOTIDE SEQUENCE</scope>
</reference>
<evidence type="ECO:0000313" key="5">
    <source>
        <dbReference type="Proteomes" id="UP001174909"/>
    </source>
</evidence>